<evidence type="ECO:0000256" key="7">
    <source>
        <dbReference type="ARBA" id="ARBA00023002"/>
    </source>
</evidence>
<dbReference type="WBParaSite" id="DME_0000167801-mRNA-1">
    <property type="protein sequence ID" value="DME_0000167801-mRNA-1"/>
    <property type="gene ID" value="DME_0000167801"/>
</dbReference>
<dbReference type="PROSITE" id="PS51384">
    <property type="entry name" value="FAD_FR"/>
    <property type="match status" value="1"/>
</dbReference>
<dbReference type="InterPro" id="IPR001094">
    <property type="entry name" value="Flavdoxin-like"/>
</dbReference>
<dbReference type="EMBL" id="UYYG01001154">
    <property type="protein sequence ID" value="VDN56065.1"/>
    <property type="molecule type" value="Genomic_DNA"/>
</dbReference>
<evidence type="ECO:0000256" key="5">
    <source>
        <dbReference type="ARBA" id="ARBA00022827"/>
    </source>
</evidence>
<dbReference type="Gene3D" id="3.40.50.360">
    <property type="match status" value="1"/>
</dbReference>
<organism evidence="11 13">
    <name type="scientific">Dracunculus medinensis</name>
    <name type="common">Guinea worm</name>
    <dbReference type="NCBI Taxonomy" id="318479"/>
    <lineage>
        <taxon>Eukaryota</taxon>
        <taxon>Metazoa</taxon>
        <taxon>Ecdysozoa</taxon>
        <taxon>Nematoda</taxon>
        <taxon>Chromadorea</taxon>
        <taxon>Rhabditida</taxon>
        <taxon>Spirurina</taxon>
        <taxon>Dracunculoidea</taxon>
        <taxon>Dracunculidae</taxon>
        <taxon>Dracunculus</taxon>
    </lineage>
</organism>
<comment type="cofactor">
    <cofactor evidence="1">
        <name>FMN</name>
        <dbReference type="ChEBI" id="CHEBI:58210"/>
    </cofactor>
</comment>
<dbReference type="InterPro" id="IPR003097">
    <property type="entry name" value="CysJ-like_FAD-binding"/>
</dbReference>
<evidence type="ECO:0000256" key="4">
    <source>
        <dbReference type="ARBA" id="ARBA00022643"/>
    </source>
</evidence>
<dbReference type="InterPro" id="IPR001709">
    <property type="entry name" value="Flavoprot_Pyr_Nucl_cyt_Rdtase"/>
</dbReference>
<dbReference type="SUPFAM" id="SSF52218">
    <property type="entry name" value="Flavoproteins"/>
    <property type="match status" value="1"/>
</dbReference>
<dbReference type="SUPFAM" id="SSF63380">
    <property type="entry name" value="Riboflavin synthase domain-like"/>
    <property type="match status" value="1"/>
</dbReference>
<dbReference type="Pfam" id="PF00667">
    <property type="entry name" value="FAD_binding_1"/>
    <property type="match status" value="1"/>
</dbReference>
<dbReference type="PANTHER" id="PTHR19384">
    <property type="entry name" value="NITRIC OXIDE SYNTHASE-RELATED"/>
    <property type="match status" value="1"/>
</dbReference>
<dbReference type="InterPro" id="IPR023173">
    <property type="entry name" value="NADPH_Cyt_P450_Rdtase_alpha"/>
</dbReference>
<keyword evidence="5" id="KW-0274">FAD</keyword>
<dbReference type="Gene3D" id="1.20.990.10">
    <property type="entry name" value="NADPH-cytochrome p450 Reductase, Chain A, domain 3"/>
    <property type="match status" value="1"/>
</dbReference>
<evidence type="ECO:0000256" key="6">
    <source>
        <dbReference type="ARBA" id="ARBA00022857"/>
    </source>
</evidence>
<dbReference type="InterPro" id="IPR017927">
    <property type="entry name" value="FAD-bd_FR_type"/>
</dbReference>
<evidence type="ECO:0000313" key="13">
    <source>
        <dbReference type="WBParaSite" id="DME_0000167801-mRNA-1"/>
    </source>
</evidence>
<dbReference type="GO" id="GO:0010181">
    <property type="term" value="F:FMN binding"/>
    <property type="evidence" value="ECO:0007669"/>
    <property type="project" value="InterPro"/>
</dbReference>
<accession>A0A0N4U4G7</accession>
<dbReference type="Gene3D" id="3.40.50.80">
    <property type="entry name" value="Nucleotide-binding domain of ferredoxin-NADP reductase (FNR) module"/>
    <property type="match status" value="1"/>
</dbReference>
<dbReference type="PANTHER" id="PTHR19384:SF10">
    <property type="entry name" value="NADPH-DEPENDENT DIFLAVIN OXIDOREDUCTASE 1"/>
    <property type="match status" value="1"/>
</dbReference>
<reference evidence="13" key="1">
    <citation type="submission" date="2017-02" db="UniProtKB">
        <authorList>
            <consortium name="WormBaseParasite"/>
        </authorList>
    </citation>
    <scope>IDENTIFICATION</scope>
</reference>
<keyword evidence="6" id="KW-0521">NADP</keyword>
<sequence>MASRKADESKQSKETLLIVYGTETGTGQDIAECLWRDAVSRNIETRIMSLADYNIQELNLEYCVVMVIATSGHGEMPMDFRNNWKLMCRKALPDDWLSNVFFAVLGLGDTSYPKYNFAGKKLFRRMCGLSAEPLIDLALADDQHECGVYTVFENFRSVLFKEIFQRNLFPKMKSDIVSTKFPSRFSIRSINDGDQENRNLSEVIASSHDFINVTIVNNQRVTSTDHFQDTRLIEIECWPSMSYMPGDALMVCPCNLEESYNIAVEALGYDEGTLDELFFVQPKIPNIVSHPSEIFEVPLLVVFYLGPTTLRTCLQRYFDLQMVPRKSFFQLLSFISENGMEKERLIEFSSLEGYDDYLDYCFRPKRTVAETLRDFGHTAKRISRERLFDLLEPIRPRAYSIASHPSVHSTLQILVAKVQFETKYMVTPRRGLCSTYLSNVKENDKILAAIRKGTLRLPGPSSSFIGIGTGTGVAALRSFLFCFEKDKKESLLIFGCRGPNKDFYFANDWHILKNTRLITAFSREENKKKQYVQHKIDEYASYIWDLIEKKNGSILIAGRVGDMPKEVLDVLQKIASERNYDGEKFVAELESKGRIQYEVWS</sequence>
<reference evidence="10 12" key="2">
    <citation type="submission" date="2018-11" db="EMBL/GenBank/DDBJ databases">
        <authorList>
            <consortium name="Pathogen Informatics"/>
        </authorList>
    </citation>
    <scope>NUCLEOTIDE SEQUENCE [LARGE SCALE GENOMIC DNA]</scope>
</reference>
<dbReference type="InterPro" id="IPR017938">
    <property type="entry name" value="Riboflavin_synthase-like_b-brl"/>
</dbReference>
<dbReference type="GO" id="GO:0005829">
    <property type="term" value="C:cytosol"/>
    <property type="evidence" value="ECO:0007669"/>
    <property type="project" value="TreeGrafter"/>
</dbReference>
<dbReference type="InterPro" id="IPR039261">
    <property type="entry name" value="FNR_nucleotide-bd"/>
</dbReference>
<evidence type="ECO:0000313" key="10">
    <source>
        <dbReference type="EMBL" id="VDN56065.1"/>
    </source>
</evidence>
<dbReference type="SUPFAM" id="SSF52343">
    <property type="entry name" value="Ferredoxin reductase-like, C-terminal NADP-linked domain"/>
    <property type="match status" value="1"/>
</dbReference>
<evidence type="ECO:0000313" key="12">
    <source>
        <dbReference type="Proteomes" id="UP000274756"/>
    </source>
</evidence>
<dbReference type="InterPro" id="IPR008254">
    <property type="entry name" value="Flavodoxin/NO_synth"/>
</dbReference>
<keyword evidence="12" id="KW-1185">Reference proteome</keyword>
<evidence type="ECO:0000313" key="11">
    <source>
        <dbReference type="Proteomes" id="UP000038040"/>
    </source>
</evidence>
<evidence type="ECO:0000256" key="3">
    <source>
        <dbReference type="ARBA" id="ARBA00022630"/>
    </source>
</evidence>
<keyword evidence="4" id="KW-0288">FMN</keyword>
<evidence type="ECO:0000256" key="1">
    <source>
        <dbReference type="ARBA" id="ARBA00001917"/>
    </source>
</evidence>
<dbReference type="STRING" id="318479.A0A0N4U4G7"/>
<evidence type="ECO:0000259" key="9">
    <source>
        <dbReference type="PROSITE" id="PS51384"/>
    </source>
</evidence>
<dbReference type="Pfam" id="PF00175">
    <property type="entry name" value="NAD_binding_1"/>
    <property type="match status" value="1"/>
</dbReference>
<protein>
    <submittedName>
        <fullName evidence="13">NADPH-dependent diflavin oxidoreductase 1</fullName>
    </submittedName>
</protein>
<dbReference type="PRINTS" id="PR00369">
    <property type="entry name" value="FLAVODOXIN"/>
</dbReference>
<comment type="cofactor">
    <cofactor evidence="2">
        <name>FAD</name>
        <dbReference type="ChEBI" id="CHEBI:57692"/>
    </cofactor>
</comment>
<dbReference type="PROSITE" id="PS50902">
    <property type="entry name" value="FLAVODOXIN_LIKE"/>
    <property type="match status" value="1"/>
</dbReference>
<keyword evidence="7" id="KW-0560">Oxidoreductase</keyword>
<feature type="domain" description="Flavodoxin-like" evidence="8">
    <location>
        <begin position="16"/>
        <end position="160"/>
    </location>
</feature>
<dbReference type="PRINTS" id="PR00371">
    <property type="entry name" value="FPNCR"/>
</dbReference>
<dbReference type="InterPro" id="IPR001433">
    <property type="entry name" value="OxRdtase_FAD/NAD-bd"/>
</dbReference>
<evidence type="ECO:0000256" key="2">
    <source>
        <dbReference type="ARBA" id="ARBA00001974"/>
    </source>
</evidence>
<gene>
    <name evidence="10" type="ORF">DME_LOCUS6038</name>
</gene>
<feature type="domain" description="FAD-binding FR-type" evidence="9">
    <location>
        <begin position="208"/>
        <end position="458"/>
    </location>
</feature>
<name>A0A0N4U4G7_DRAME</name>
<dbReference type="GO" id="GO:0050660">
    <property type="term" value="F:flavin adenine dinucleotide binding"/>
    <property type="evidence" value="ECO:0007669"/>
    <property type="project" value="TreeGrafter"/>
</dbReference>
<dbReference type="GO" id="GO:0016491">
    <property type="term" value="F:oxidoreductase activity"/>
    <property type="evidence" value="ECO:0007669"/>
    <property type="project" value="UniProtKB-KW"/>
</dbReference>
<dbReference type="OrthoDB" id="1856718at2759"/>
<dbReference type="InterPro" id="IPR029039">
    <property type="entry name" value="Flavoprotein-like_sf"/>
</dbReference>
<dbReference type="Pfam" id="PF00258">
    <property type="entry name" value="Flavodoxin_1"/>
    <property type="match status" value="1"/>
</dbReference>
<dbReference type="AlphaFoldDB" id="A0A0N4U4G7"/>
<dbReference type="Gene3D" id="2.40.30.10">
    <property type="entry name" value="Translation factors"/>
    <property type="match status" value="1"/>
</dbReference>
<dbReference type="Proteomes" id="UP000038040">
    <property type="component" value="Unplaced"/>
</dbReference>
<keyword evidence="3" id="KW-0285">Flavoprotein</keyword>
<dbReference type="Proteomes" id="UP000274756">
    <property type="component" value="Unassembled WGS sequence"/>
</dbReference>
<proteinExistence type="predicted"/>
<evidence type="ECO:0000259" key="8">
    <source>
        <dbReference type="PROSITE" id="PS50902"/>
    </source>
</evidence>